<comment type="similarity">
    <text evidence="19">Belongs to the protein kinase superfamily.</text>
</comment>
<evidence type="ECO:0000256" key="11">
    <source>
        <dbReference type="ARBA" id="ARBA00022741"/>
    </source>
</evidence>
<dbReference type="InterPro" id="IPR050528">
    <property type="entry name" value="L-type_Lectin-RKs"/>
</dbReference>
<dbReference type="InterPro" id="IPR019825">
    <property type="entry name" value="Lectin_legB_Mn/Ca_BS"/>
</dbReference>
<dbReference type="Gene3D" id="1.10.510.10">
    <property type="entry name" value="Transferase(Phosphotransferase) domain 1"/>
    <property type="match status" value="1"/>
</dbReference>
<evidence type="ECO:0000313" key="21">
    <source>
        <dbReference type="EMBL" id="KAK1301045.1"/>
    </source>
</evidence>
<dbReference type="InterPro" id="IPR011009">
    <property type="entry name" value="Kinase-like_dom_sf"/>
</dbReference>
<dbReference type="InterPro" id="IPR000719">
    <property type="entry name" value="Prot_kinase_dom"/>
</dbReference>
<comment type="caution">
    <text evidence="21">The sequence shown here is derived from an EMBL/GenBank/DDBJ whole genome shotgun (WGS) entry which is preliminary data.</text>
</comment>
<keyword evidence="6 19" id="KW-0723">Serine/threonine-protein kinase</keyword>
<keyword evidence="12 21" id="KW-0418">Kinase</keyword>
<comment type="subcellular location">
    <subcellularLocation>
        <location evidence="1">Cell membrane</location>
        <topology evidence="1">Single-pass type I membrane protein</topology>
    </subcellularLocation>
</comment>
<organism evidence="21 22">
    <name type="scientific">Acorus calamus</name>
    <name type="common">Sweet flag</name>
    <dbReference type="NCBI Taxonomy" id="4465"/>
    <lineage>
        <taxon>Eukaryota</taxon>
        <taxon>Viridiplantae</taxon>
        <taxon>Streptophyta</taxon>
        <taxon>Embryophyta</taxon>
        <taxon>Tracheophyta</taxon>
        <taxon>Spermatophyta</taxon>
        <taxon>Magnoliopsida</taxon>
        <taxon>Liliopsida</taxon>
        <taxon>Acoraceae</taxon>
        <taxon>Acorus</taxon>
    </lineage>
</organism>
<dbReference type="FunFam" id="3.30.200.20:FF:000015">
    <property type="entry name" value="Somatic embryogenesis receptor kinase 1"/>
    <property type="match status" value="1"/>
</dbReference>
<proteinExistence type="inferred from homology"/>
<keyword evidence="13 18" id="KW-0067">ATP-binding</keyword>
<evidence type="ECO:0000256" key="9">
    <source>
        <dbReference type="ARBA" id="ARBA00022729"/>
    </source>
</evidence>
<keyword evidence="11 18" id="KW-0547">Nucleotide-binding</keyword>
<dbReference type="PROSITE" id="PS00108">
    <property type="entry name" value="PROTEIN_KINASE_ST"/>
    <property type="match status" value="1"/>
</dbReference>
<keyword evidence="17" id="KW-0325">Glycoprotein</keyword>
<evidence type="ECO:0000256" key="18">
    <source>
        <dbReference type="PROSITE-ProRule" id="PRU10141"/>
    </source>
</evidence>
<keyword evidence="10" id="KW-0430">Lectin</keyword>
<evidence type="ECO:0000256" key="2">
    <source>
        <dbReference type="ARBA" id="ARBA00008536"/>
    </source>
</evidence>
<dbReference type="InterPro" id="IPR017441">
    <property type="entry name" value="Protein_kinase_ATP_BS"/>
</dbReference>
<feature type="domain" description="Protein kinase" evidence="20">
    <location>
        <begin position="193"/>
        <end position="404"/>
    </location>
</feature>
<dbReference type="GO" id="GO:0004674">
    <property type="term" value="F:protein serine/threonine kinase activity"/>
    <property type="evidence" value="ECO:0007669"/>
    <property type="project" value="UniProtKB-KW"/>
</dbReference>
<evidence type="ECO:0000256" key="12">
    <source>
        <dbReference type="ARBA" id="ARBA00022777"/>
    </source>
</evidence>
<comment type="similarity">
    <text evidence="3">In the C-terminal section; belongs to the protein kinase superfamily. Ser/Thr protein kinase family.</text>
</comment>
<dbReference type="GO" id="GO:0005524">
    <property type="term" value="F:ATP binding"/>
    <property type="evidence" value="ECO:0007669"/>
    <property type="project" value="UniProtKB-UniRule"/>
</dbReference>
<sequence length="404" mass="44991">MGRVTYHGRLHLWNPITGELADFTTRFSFVIEHVDSSADGTNTYKSGDGIAFFLSPNSTRSLNATGGYLGLVNQSSLFNSSANPFVAVEFDTYKNDWDSNANQLISGRSTLQVGIDINSMKSVAVVNWPDNLDNNEVANAWVTYKGTTKNLSVYLTYDKNPVMPDEPTIFYSVDLKNYKYKRDNELVIATDNFGEHRKLGRGGFGEVYRGHLEDPPLEVAVKRIFNPSAVQGRKQYASEVKTISQLRHRNVVHLIGWCHDQGHLLLVYELVPNGSLDSYLFGDKGPLSWVVRYKIVRGVASALLYLHEDGKRYVLHRDIKTSNVMLDSGFNAMLGDFGMARLVDHDKTLQTTDVGGTRGYLAPELYSTGKASKQSDVFSFGVVALEIACGRKVIDLTAEVEICF</sequence>
<dbReference type="Gene3D" id="3.30.200.20">
    <property type="entry name" value="Phosphorylase Kinase, domain 1"/>
    <property type="match status" value="1"/>
</dbReference>
<dbReference type="GO" id="GO:0030246">
    <property type="term" value="F:carbohydrate binding"/>
    <property type="evidence" value="ECO:0007669"/>
    <property type="project" value="UniProtKB-KW"/>
</dbReference>
<dbReference type="EC" id="2.7.11.1" evidence="4"/>
<dbReference type="EMBL" id="JAUJYO010000013">
    <property type="protein sequence ID" value="KAK1301045.1"/>
    <property type="molecule type" value="Genomic_DNA"/>
</dbReference>
<evidence type="ECO:0000256" key="6">
    <source>
        <dbReference type="ARBA" id="ARBA00022527"/>
    </source>
</evidence>
<keyword evidence="7" id="KW-0808">Transferase</keyword>
<keyword evidence="15" id="KW-0472">Membrane</keyword>
<evidence type="ECO:0000313" key="22">
    <source>
        <dbReference type="Proteomes" id="UP001180020"/>
    </source>
</evidence>
<evidence type="ECO:0000256" key="5">
    <source>
        <dbReference type="ARBA" id="ARBA00022475"/>
    </source>
</evidence>
<dbReference type="PANTHER" id="PTHR27007">
    <property type="match status" value="1"/>
</dbReference>
<evidence type="ECO:0000256" key="19">
    <source>
        <dbReference type="RuleBase" id="RU000304"/>
    </source>
</evidence>
<dbReference type="PROSITE" id="PS50011">
    <property type="entry name" value="PROTEIN_KINASE_DOM"/>
    <property type="match status" value="1"/>
</dbReference>
<dbReference type="Proteomes" id="UP001180020">
    <property type="component" value="Unassembled WGS sequence"/>
</dbReference>
<name>A0AAV9DIK5_ACOCL</name>
<evidence type="ECO:0000256" key="13">
    <source>
        <dbReference type="ARBA" id="ARBA00022840"/>
    </source>
</evidence>
<protein>
    <recommendedName>
        <fullName evidence="4">non-specific serine/threonine protein kinase</fullName>
        <ecNumber evidence="4">2.7.11.1</ecNumber>
    </recommendedName>
</protein>
<evidence type="ECO:0000256" key="3">
    <source>
        <dbReference type="ARBA" id="ARBA00010217"/>
    </source>
</evidence>
<keyword evidence="16 21" id="KW-0675">Receptor</keyword>
<reference evidence="21" key="1">
    <citation type="journal article" date="2023" name="Nat. Commun.">
        <title>Diploid and tetraploid genomes of Acorus and the evolution of monocots.</title>
        <authorList>
            <person name="Ma L."/>
            <person name="Liu K.W."/>
            <person name="Li Z."/>
            <person name="Hsiao Y.Y."/>
            <person name="Qi Y."/>
            <person name="Fu T."/>
            <person name="Tang G.D."/>
            <person name="Zhang D."/>
            <person name="Sun W.H."/>
            <person name="Liu D.K."/>
            <person name="Li Y."/>
            <person name="Chen G.Z."/>
            <person name="Liu X.D."/>
            <person name="Liao X.Y."/>
            <person name="Jiang Y.T."/>
            <person name="Yu X."/>
            <person name="Hao Y."/>
            <person name="Huang J."/>
            <person name="Zhao X.W."/>
            <person name="Ke S."/>
            <person name="Chen Y.Y."/>
            <person name="Wu W.L."/>
            <person name="Hsu J.L."/>
            <person name="Lin Y.F."/>
            <person name="Huang M.D."/>
            <person name="Li C.Y."/>
            <person name="Huang L."/>
            <person name="Wang Z.W."/>
            <person name="Zhao X."/>
            <person name="Zhong W.Y."/>
            <person name="Peng D.H."/>
            <person name="Ahmad S."/>
            <person name="Lan S."/>
            <person name="Zhang J.S."/>
            <person name="Tsai W.C."/>
            <person name="Van de Peer Y."/>
            <person name="Liu Z.J."/>
        </authorList>
    </citation>
    <scope>NUCLEOTIDE SEQUENCE</scope>
    <source>
        <strain evidence="21">CP</strain>
    </source>
</reference>
<keyword evidence="9" id="KW-0732">Signal</keyword>
<evidence type="ECO:0000256" key="16">
    <source>
        <dbReference type="ARBA" id="ARBA00023170"/>
    </source>
</evidence>
<dbReference type="PROSITE" id="PS00307">
    <property type="entry name" value="LECTIN_LEGUME_BETA"/>
    <property type="match status" value="1"/>
</dbReference>
<comment type="similarity">
    <text evidence="2">In the N-terminal section; belongs to the leguminous lectin family.</text>
</comment>
<evidence type="ECO:0000256" key="14">
    <source>
        <dbReference type="ARBA" id="ARBA00022989"/>
    </source>
</evidence>
<dbReference type="SMART" id="SM00220">
    <property type="entry name" value="S_TKc"/>
    <property type="match status" value="1"/>
</dbReference>
<dbReference type="CDD" id="cd06899">
    <property type="entry name" value="lectin_legume_LecRK_Arcelin_ConA"/>
    <property type="match status" value="1"/>
</dbReference>
<dbReference type="Pfam" id="PF00139">
    <property type="entry name" value="Lectin_legB"/>
    <property type="match status" value="1"/>
</dbReference>
<evidence type="ECO:0000256" key="10">
    <source>
        <dbReference type="ARBA" id="ARBA00022734"/>
    </source>
</evidence>
<evidence type="ECO:0000259" key="20">
    <source>
        <dbReference type="PROSITE" id="PS50011"/>
    </source>
</evidence>
<dbReference type="PROSITE" id="PS00107">
    <property type="entry name" value="PROTEIN_KINASE_ATP"/>
    <property type="match status" value="1"/>
</dbReference>
<dbReference type="InterPro" id="IPR008271">
    <property type="entry name" value="Ser/Thr_kinase_AS"/>
</dbReference>
<dbReference type="GO" id="GO:0002229">
    <property type="term" value="P:defense response to oomycetes"/>
    <property type="evidence" value="ECO:0007669"/>
    <property type="project" value="UniProtKB-ARBA"/>
</dbReference>
<dbReference type="GO" id="GO:0005886">
    <property type="term" value="C:plasma membrane"/>
    <property type="evidence" value="ECO:0007669"/>
    <property type="project" value="UniProtKB-SubCell"/>
</dbReference>
<keyword evidence="22" id="KW-1185">Reference proteome</keyword>
<gene>
    <name evidence="21" type="primary">LECRK91</name>
    <name evidence="21" type="ORF">QJS10_CPB13g00280</name>
</gene>
<dbReference type="InterPro" id="IPR001220">
    <property type="entry name" value="Legume_lectin_dom"/>
</dbReference>
<dbReference type="SUPFAM" id="SSF49899">
    <property type="entry name" value="Concanavalin A-like lectins/glucanases"/>
    <property type="match status" value="1"/>
</dbReference>
<evidence type="ECO:0000256" key="4">
    <source>
        <dbReference type="ARBA" id="ARBA00012513"/>
    </source>
</evidence>
<dbReference type="AlphaFoldDB" id="A0AAV9DIK5"/>
<dbReference type="SUPFAM" id="SSF56112">
    <property type="entry name" value="Protein kinase-like (PK-like)"/>
    <property type="match status" value="1"/>
</dbReference>
<evidence type="ECO:0000256" key="15">
    <source>
        <dbReference type="ARBA" id="ARBA00023136"/>
    </source>
</evidence>
<evidence type="ECO:0000256" key="17">
    <source>
        <dbReference type="ARBA" id="ARBA00023180"/>
    </source>
</evidence>
<keyword evidence="5" id="KW-1003">Cell membrane</keyword>
<evidence type="ECO:0000256" key="1">
    <source>
        <dbReference type="ARBA" id="ARBA00004251"/>
    </source>
</evidence>
<keyword evidence="8" id="KW-0812">Transmembrane</keyword>
<feature type="binding site" evidence="18">
    <location>
        <position position="222"/>
    </location>
    <ligand>
        <name>ATP</name>
        <dbReference type="ChEBI" id="CHEBI:30616"/>
    </ligand>
</feature>
<keyword evidence="14" id="KW-1133">Transmembrane helix</keyword>
<reference evidence="21" key="2">
    <citation type="submission" date="2023-06" db="EMBL/GenBank/DDBJ databases">
        <authorList>
            <person name="Ma L."/>
            <person name="Liu K.-W."/>
            <person name="Li Z."/>
            <person name="Hsiao Y.-Y."/>
            <person name="Qi Y."/>
            <person name="Fu T."/>
            <person name="Tang G."/>
            <person name="Zhang D."/>
            <person name="Sun W.-H."/>
            <person name="Liu D.-K."/>
            <person name="Li Y."/>
            <person name="Chen G.-Z."/>
            <person name="Liu X.-D."/>
            <person name="Liao X.-Y."/>
            <person name="Jiang Y.-T."/>
            <person name="Yu X."/>
            <person name="Hao Y."/>
            <person name="Huang J."/>
            <person name="Zhao X.-W."/>
            <person name="Ke S."/>
            <person name="Chen Y.-Y."/>
            <person name="Wu W.-L."/>
            <person name="Hsu J.-L."/>
            <person name="Lin Y.-F."/>
            <person name="Huang M.-D."/>
            <person name="Li C.-Y."/>
            <person name="Huang L."/>
            <person name="Wang Z.-W."/>
            <person name="Zhao X."/>
            <person name="Zhong W.-Y."/>
            <person name="Peng D.-H."/>
            <person name="Ahmad S."/>
            <person name="Lan S."/>
            <person name="Zhang J.-S."/>
            <person name="Tsai W.-C."/>
            <person name="Van De Peer Y."/>
            <person name="Liu Z.-J."/>
        </authorList>
    </citation>
    <scope>NUCLEOTIDE SEQUENCE</scope>
    <source>
        <strain evidence="21">CP</strain>
        <tissue evidence="21">Leaves</tissue>
    </source>
</reference>
<dbReference type="Pfam" id="PF00069">
    <property type="entry name" value="Pkinase"/>
    <property type="match status" value="1"/>
</dbReference>
<accession>A0AAV9DIK5</accession>
<dbReference type="FunFam" id="1.10.510.10:FF:000240">
    <property type="entry name" value="Lectin-domain containing receptor kinase A4.3"/>
    <property type="match status" value="1"/>
</dbReference>
<evidence type="ECO:0000256" key="7">
    <source>
        <dbReference type="ARBA" id="ARBA00022679"/>
    </source>
</evidence>
<dbReference type="InterPro" id="IPR013320">
    <property type="entry name" value="ConA-like_dom_sf"/>
</dbReference>
<evidence type="ECO:0000256" key="8">
    <source>
        <dbReference type="ARBA" id="ARBA00022692"/>
    </source>
</evidence>
<dbReference type="Gene3D" id="2.60.120.200">
    <property type="match status" value="1"/>
</dbReference>